<name>A0ABV3U5G2_9GAMM</name>
<dbReference type="PROSITE" id="PS50931">
    <property type="entry name" value="HTH_LYSR"/>
    <property type="match status" value="1"/>
</dbReference>
<dbReference type="InterPro" id="IPR050950">
    <property type="entry name" value="HTH-type_LysR_regulators"/>
</dbReference>
<evidence type="ECO:0000256" key="2">
    <source>
        <dbReference type="ARBA" id="ARBA00023015"/>
    </source>
</evidence>
<dbReference type="RefSeq" id="WP_368380668.1">
    <property type="nucleotide sequence ID" value="NZ_JBFRYA010000004.1"/>
</dbReference>
<evidence type="ECO:0000256" key="1">
    <source>
        <dbReference type="ARBA" id="ARBA00009437"/>
    </source>
</evidence>
<dbReference type="InterPro" id="IPR005119">
    <property type="entry name" value="LysR_subst-bd"/>
</dbReference>
<dbReference type="EMBL" id="JBFRYA010000004">
    <property type="protein sequence ID" value="MEX1668383.1"/>
    <property type="molecule type" value="Genomic_DNA"/>
</dbReference>
<keyword evidence="4" id="KW-0804">Transcription</keyword>
<dbReference type="InterPro" id="IPR036390">
    <property type="entry name" value="WH_DNA-bd_sf"/>
</dbReference>
<comment type="similarity">
    <text evidence="1">Belongs to the LysR transcriptional regulatory family.</text>
</comment>
<protein>
    <submittedName>
        <fullName evidence="6">LysR family transcriptional regulator</fullName>
    </submittedName>
</protein>
<gene>
    <name evidence="6" type="ORF">AB4876_05635</name>
</gene>
<sequence>MKTLNLQKLLHALIITEECSLVAASKKLHITQSALTRSIQSLEEDLGLQIFHRKSSGVDLTKEGEVVIARARELLDQAGQLQADVRALSTGTRSVVAFGLDPIIAHQILAEQLKAIIVDSRLMQIQVKIESRSTLFSMLTQGDIDFFVADINDFKPVDVKYIDVELLQTVRGSFFVRRGHPLAEKKSVSLAQIYDFPIITPSNVHENTWEELRWNNIDSTAPQRKQQLVCPDIAILKKITAESDAVFASADISVAEECRAGTLRRLNHDVANDEDLRSIGLVSLKDGNLCIHSREIMSNLSERIRTSLNPK</sequence>
<dbReference type="PRINTS" id="PR00039">
    <property type="entry name" value="HTHLYSR"/>
</dbReference>
<dbReference type="Proteomes" id="UP001557485">
    <property type="component" value="Unassembled WGS sequence"/>
</dbReference>
<organism evidence="6 7">
    <name type="scientific">Zhongshania guokunii</name>
    <dbReference type="NCBI Taxonomy" id="641783"/>
    <lineage>
        <taxon>Bacteria</taxon>
        <taxon>Pseudomonadati</taxon>
        <taxon>Pseudomonadota</taxon>
        <taxon>Gammaproteobacteria</taxon>
        <taxon>Cellvibrionales</taxon>
        <taxon>Spongiibacteraceae</taxon>
        <taxon>Zhongshania</taxon>
    </lineage>
</organism>
<dbReference type="InterPro" id="IPR000847">
    <property type="entry name" value="LysR_HTH_N"/>
</dbReference>
<dbReference type="PANTHER" id="PTHR30419:SF30">
    <property type="entry name" value="LYSR FAMILY TRANSCRIPTIONAL REGULATOR"/>
    <property type="match status" value="1"/>
</dbReference>
<dbReference type="PANTHER" id="PTHR30419">
    <property type="entry name" value="HTH-TYPE TRANSCRIPTIONAL REGULATOR YBHD"/>
    <property type="match status" value="1"/>
</dbReference>
<keyword evidence="3" id="KW-0238">DNA-binding</keyword>
<evidence type="ECO:0000313" key="6">
    <source>
        <dbReference type="EMBL" id="MEX1668383.1"/>
    </source>
</evidence>
<comment type="caution">
    <text evidence="6">The sequence shown here is derived from an EMBL/GenBank/DDBJ whole genome shotgun (WGS) entry which is preliminary data.</text>
</comment>
<dbReference type="InterPro" id="IPR036388">
    <property type="entry name" value="WH-like_DNA-bd_sf"/>
</dbReference>
<evidence type="ECO:0000313" key="7">
    <source>
        <dbReference type="Proteomes" id="UP001557485"/>
    </source>
</evidence>
<proteinExistence type="inferred from homology"/>
<dbReference type="CDD" id="cd05466">
    <property type="entry name" value="PBP2_LTTR_substrate"/>
    <property type="match status" value="1"/>
</dbReference>
<reference evidence="6 7" key="1">
    <citation type="journal article" date="2011" name="Int. J. Syst. Evol. Microbiol.">
        <title>Zhongshania antarctica gen. nov., sp. nov. and Zhongshania guokunii sp. nov., gammaproteobacteria respectively isolated from coastal attached (fast) ice and surface seawater of the Antarctic.</title>
        <authorList>
            <person name="Li H.J."/>
            <person name="Zhang X.Y."/>
            <person name="Chen C.X."/>
            <person name="Zhang Y.J."/>
            <person name="Gao Z.M."/>
            <person name="Yu Y."/>
            <person name="Chen X.L."/>
            <person name="Chen B."/>
            <person name="Zhang Y.Z."/>
        </authorList>
    </citation>
    <scope>NUCLEOTIDE SEQUENCE [LARGE SCALE GENOMIC DNA]</scope>
    <source>
        <strain evidence="6 7">ZS6-22T</strain>
    </source>
</reference>
<dbReference type="SUPFAM" id="SSF53850">
    <property type="entry name" value="Periplasmic binding protein-like II"/>
    <property type="match status" value="1"/>
</dbReference>
<keyword evidence="2" id="KW-0805">Transcription regulation</keyword>
<dbReference type="Gene3D" id="1.10.10.10">
    <property type="entry name" value="Winged helix-like DNA-binding domain superfamily/Winged helix DNA-binding domain"/>
    <property type="match status" value="1"/>
</dbReference>
<dbReference type="Gene3D" id="3.40.190.290">
    <property type="match status" value="1"/>
</dbReference>
<feature type="domain" description="HTH lysR-type" evidence="5">
    <location>
        <begin position="20"/>
        <end position="61"/>
    </location>
</feature>
<dbReference type="SUPFAM" id="SSF46785">
    <property type="entry name" value="Winged helix' DNA-binding domain"/>
    <property type="match status" value="1"/>
</dbReference>
<dbReference type="Pfam" id="PF03466">
    <property type="entry name" value="LysR_substrate"/>
    <property type="match status" value="1"/>
</dbReference>
<evidence type="ECO:0000256" key="3">
    <source>
        <dbReference type="ARBA" id="ARBA00023125"/>
    </source>
</evidence>
<dbReference type="Pfam" id="PF00126">
    <property type="entry name" value="HTH_1"/>
    <property type="match status" value="1"/>
</dbReference>
<keyword evidence="7" id="KW-1185">Reference proteome</keyword>
<evidence type="ECO:0000259" key="5">
    <source>
        <dbReference type="PROSITE" id="PS50931"/>
    </source>
</evidence>
<accession>A0ABV3U5G2</accession>
<evidence type="ECO:0000256" key="4">
    <source>
        <dbReference type="ARBA" id="ARBA00023163"/>
    </source>
</evidence>